<keyword evidence="3" id="KW-1185">Reference proteome</keyword>
<reference evidence="2 3" key="1">
    <citation type="submission" date="2024-04" db="EMBL/GenBank/DDBJ databases">
        <title>Tritrichomonas musculus Genome.</title>
        <authorList>
            <person name="Alves-Ferreira E."/>
            <person name="Grigg M."/>
            <person name="Lorenzi H."/>
            <person name="Galac M."/>
        </authorList>
    </citation>
    <scope>NUCLEOTIDE SEQUENCE [LARGE SCALE GENOMIC DNA]</scope>
    <source>
        <strain evidence="2 3">EAF2021</strain>
    </source>
</reference>
<dbReference type="PRINTS" id="PR00109">
    <property type="entry name" value="TYRKINASE"/>
</dbReference>
<dbReference type="SMART" id="SM00220">
    <property type="entry name" value="S_TKc"/>
    <property type="match status" value="1"/>
</dbReference>
<dbReference type="EMBL" id="JAPFFF010000008">
    <property type="protein sequence ID" value="KAK8885068.1"/>
    <property type="molecule type" value="Genomic_DNA"/>
</dbReference>
<dbReference type="InterPro" id="IPR000719">
    <property type="entry name" value="Prot_kinase_dom"/>
</dbReference>
<dbReference type="InterPro" id="IPR051681">
    <property type="entry name" value="Ser/Thr_Kinases-Pseudokinases"/>
</dbReference>
<dbReference type="InterPro" id="IPR008271">
    <property type="entry name" value="Ser/Thr_kinase_AS"/>
</dbReference>
<dbReference type="InterPro" id="IPR032675">
    <property type="entry name" value="LRR_dom_sf"/>
</dbReference>
<dbReference type="Proteomes" id="UP001470230">
    <property type="component" value="Unassembled WGS sequence"/>
</dbReference>
<proteinExistence type="predicted"/>
<sequence length="581" mass="65541">MAFLEGIFVNLNKYDFNPERHIGSGSYGFCYIVTDKEHPGQQLCAKITQDTPQGAKEQEELLREVVVLKNVQHNTILGFKGFNLYDFDQNPRPTIITDYMKNGALDKMLEKEAKGKAPVNWTSTKKQICILGVAAAMRYLHRRNLMHRDLKPANVLLDDNLYPKVCDFGFARASLNLNQVTQRVGSPIFMAPEILHGADDYGPKVDVYSFAILAYQVCTGKMPYAEFFRIHRNPTFVQLATYVYDQGKRPTFDDCNINNDFKKLIEQCWKHNPDDRPTFDQIYDLLTDDLSLVINEEVNLSELHSYIDLIQDASTDKGKAQLSRSAPLVLNDDRPTTSGNQAPSKIPETDEARVEMLKKVLANFALYDADTQLTLFSKLLGYITTDDSPEGHKNFAHIAYYANTLAAQKNQKAIDFLTEAFGQVIGQNKSSLSNGDLPRIVRSRFNISQTVTKIDPNTFENRQILFVNLPPSIEKIGVSAFKGCNKITFISLNNKMTVIEDSTFEGCSSLGYVDFPNGLKVIKKNAFKKCTSLTEIYLPASLKTVEPNAFQGCKNLKIVHISNHTSYDRKLSFPLRANILT</sequence>
<accession>A0ABR2K1U0</accession>
<dbReference type="SUPFAM" id="SSF52058">
    <property type="entry name" value="L domain-like"/>
    <property type="match status" value="1"/>
</dbReference>
<dbReference type="InterPro" id="IPR011009">
    <property type="entry name" value="Kinase-like_dom_sf"/>
</dbReference>
<dbReference type="PROSITE" id="PS50011">
    <property type="entry name" value="PROTEIN_KINASE_DOM"/>
    <property type="match status" value="1"/>
</dbReference>
<dbReference type="InterPro" id="IPR001245">
    <property type="entry name" value="Ser-Thr/Tyr_kinase_cat_dom"/>
</dbReference>
<protein>
    <recommendedName>
        <fullName evidence="1">Protein kinase domain-containing protein</fullName>
    </recommendedName>
</protein>
<dbReference type="PROSITE" id="PS00108">
    <property type="entry name" value="PROTEIN_KINASE_ST"/>
    <property type="match status" value="1"/>
</dbReference>
<comment type="caution">
    <text evidence="2">The sequence shown here is derived from an EMBL/GenBank/DDBJ whole genome shotgun (WGS) entry which is preliminary data.</text>
</comment>
<dbReference type="SUPFAM" id="SSF56112">
    <property type="entry name" value="Protein kinase-like (PK-like)"/>
    <property type="match status" value="1"/>
</dbReference>
<organism evidence="2 3">
    <name type="scientific">Tritrichomonas musculus</name>
    <dbReference type="NCBI Taxonomy" id="1915356"/>
    <lineage>
        <taxon>Eukaryota</taxon>
        <taxon>Metamonada</taxon>
        <taxon>Parabasalia</taxon>
        <taxon>Tritrichomonadida</taxon>
        <taxon>Tritrichomonadidae</taxon>
        <taxon>Tritrichomonas</taxon>
    </lineage>
</organism>
<evidence type="ECO:0000313" key="3">
    <source>
        <dbReference type="Proteomes" id="UP001470230"/>
    </source>
</evidence>
<dbReference type="PANTHER" id="PTHR44329:SF214">
    <property type="entry name" value="PROTEIN KINASE DOMAIN-CONTAINING PROTEIN"/>
    <property type="match status" value="1"/>
</dbReference>
<gene>
    <name evidence="2" type="ORF">M9Y10_044197</name>
</gene>
<dbReference type="Gene3D" id="1.10.510.10">
    <property type="entry name" value="Transferase(Phosphotransferase) domain 1"/>
    <property type="match status" value="1"/>
</dbReference>
<dbReference type="Pfam" id="PF13306">
    <property type="entry name" value="LRR_5"/>
    <property type="match status" value="1"/>
</dbReference>
<feature type="domain" description="Protein kinase" evidence="1">
    <location>
        <begin position="16"/>
        <end position="307"/>
    </location>
</feature>
<evidence type="ECO:0000259" key="1">
    <source>
        <dbReference type="PROSITE" id="PS50011"/>
    </source>
</evidence>
<evidence type="ECO:0000313" key="2">
    <source>
        <dbReference type="EMBL" id="KAK8885068.1"/>
    </source>
</evidence>
<name>A0ABR2K1U0_9EUKA</name>
<dbReference type="InterPro" id="IPR026906">
    <property type="entry name" value="LRR_5"/>
</dbReference>
<dbReference type="Pfam" id="PF00069">
    <property type="entry name" value="Pkinase"/>
    <property type="match status" value="1"/>
</dbReference>
<dbReference type="PANTHER" id="PTHR44329">
    <property type="entry name" value="SERINE/THREONINE-PROTEIN KINASE TNNI3K-RELATED"/>
    <property type="match status" value="1"/>
</dbReference>
<dbReference type="Gene3D" id="3.80.10.10">
    <property type="entry name" value="Ribonuclease Inhibitor"/>
    <property type="match status" value="1"/>
</dbReference>